<feature type="region of interest" description="Disordered" evidence="1">
    <location>
        <begin position="1"/>
        <end position="24"/>
    </location>
</feature>
<evidence type="ECO:0000313" key="4">
    <source>
        <dbReference type="EMBL" id="KZS17808.1"/>
    </source>
</evidence>
<keyword evidence="5" id="KW-1185">Reference proteome</keyword>
<dbReference type="AlphaFoldDB" id="A0A0P5QKY1"/>
<evidence type="ECO:0000313" key="5">
    <source>
        <dbReference type="Proteomes" id="UP000076858"/>
    </source>
</evidence>
<reference evidence="3" key="1">
    <citation type="submission" date="2015-10" db="EMBL/GenBank/DDBJ databases">
        <title>EvidentialGene: Evidence-directed Construction of Complete mRNA Transcriptomes without Genomes.</title>
        <authorList>
            <person name="Gilbert D.G."/>
        </authorList>
    </citation>
    <scope>NUCLEOTIDE SEQUENCE</scope>
</reference>
<dbReference type="EMBL" id="LRGB01000568">
    <property type="protein sequence ID" value="KZS17808.1"/>
    <property type="molecule type" value="Genomic_DNA"/>
</dbReference>
<name>A0A0P5QKY1_9CRUS</name>
<proteinExistence type="predicted"/>
<keyword evidence="2" id="KW-0812">Transmembrane</keyword>
<keyword evidence="2" id="KW-0472">Membrane</keyword>
<evidence type="ECO:0000256" key="2">
    <source>
        <dbReference type="SAM" id="Phobius"/>
    </source>
</evidence>
<keyword evidence="2" id="KW-1133">Transmembrane helix</keyword>
<evidence type="ECO:0000313" key="3">
    <source>
        <dbReference type="EMBL" id="JAN57966.1"/>
    </source>
</evidence>
<gene>
    <name evidence="4" type="ORF">APZ42_015761</name>
</gene>
<organism evidence="4 5">
    <name type="scientific">Daphnia magna</name>
    <dbReference type="NCBI Taxonomy" id="35525"/>
    <lineage>
        <taxon>Eukaryota</taxon>
        <taxon>Metazoa</taxon>
        <taxon>Ecdysozoa</taxon>
        <taxon>Arthropoda</taxon>
        <taxon>Crustacea</taxon>
        <taxon>Branchiopoda</taxon>
        <taxon>Diplostraca</taxon>
        <taxon>Cladocera</taxon>
        <taxon>Anomopoda</taxon>
        <taxon>Daphniidae</taxon>
        <taxon>Daphnia</taxon>
    </lineage>
</organism>
<protein>
    <submittedName>
        <fullName evidence="4">Uncharacterized protein</fullName>
    </submittedName>
</protein>
<reference evidence="4 5" key="2">
    <citation type="submission" date="2016-03" db="EMBL/GenBank/DDBJ databases">
        <title>EvidentialGene: Evidence-directed Construction of Genes on Genomes.</title>
        <authorList>
            <person name="Gilbert D.G."/>
            <person name="Choi J.-H."/>
            <person name="Mockaitis K."/>
            <person name="Colbourne J."/>
            <person name="Pfrender M."/>
        </authorList>
    </citation>
    <scope>NUCLEOTIDE SEQUENCE [LARGE SCALE GENOMIC DNA]</scope>
    <source>
        <strain evidence="4 5">Xinb3</strain>
        <tissue evidence="4">Complete organism</tissue>
    </source>
</reference>
<accession>A0A0P5QKY1</accession>
<feature type="transmembrane region" description="Helical" evidence="2">
    <location>
        <begin position="34"/>
        <end position="55"/>
    </location>
</feature>
<evidence type="ECO:0000256" key="1">
    <source>
        <dbReference type="SAM" id="MobiDB-lite"/>
    </source>
</evidence>
<dbReference type="EMBL" id="GDIQ01036771">
    <property type="protein sequence ID" value="JAN57966.1"/>
    <property type="molecule type" value="Transcribed_RNA"/>
</dbReference>
<dbReference type="Proteomes" id="UP000076858">
    <property type="component" value="Unassembled WGS sequence"/>
</dbReference>
<sequence>MFPTNHSTSDNKTMTSTVEKTVNPTPVTTRKPKYLVAVFSVLVVSIVAVLVVTVASQARNSTRQEQYENNAASLATELRHPRFIGQPVTAAAVASVTTETAESIILKNVKAFMRVVTPLTTVGNNGTSAPRQILQQEIASVDNKPGASEVYSTEKVI</sequence>
<dbReference type="OrthoDB" id="6366053at2759"/>